<reference evidence="2" key="1">
    <citation type="submission" date="2016-11" db="UniProtKB">
        <authorList>
            <consortium name="WormBaseParasite"/>
        </authorList>
    </citation>
    <scope>IDENTIFICATION</scope>
    <source>
        <strain evidence="2">KR3021</strain>
    </source>
</reference>
<organism evidence="1 2">
    <name type="scientific">Rhabditophanes sp. KR3021</name>
    <dbReference type="NCBI Taxonomy" id="114890"/>
    <lineage>
        <taxon>Eukaryota</taxon>
        <taxon>Metazoa</taxon>
        <taxon>Ecdysozoa</taxon>
        <taxon>Nematoda</taxon>
        <taxon>Chromadorea</taxon>
        <taxon>Rhabditida</taxon>
        <taxon>Tylenchina</taxon>
        <taxon>Panagrolaimomorpha</taxon>
        <taxon>Strongyloidoidea</taxon>
        <taxon>Alloionematidae</taxon>
        <taxon>Rhabditophanes</taxon>
    </lineage>
</organism>
<accession>A0AC35U554</accession>
<dbReference type="WBParaSite" id="RSKR_0000762000.1">
    <property type="protein sequence ID" value="RSKR_0000762000.1"/>
    <property type="gene ID" value="RSKR_0000762000"/>
</dbReference>
<dbReference type="Proteomes" id="UP000095286">
    <property type="component" value="Unplaced"/>
</dbReference>
<evidence type="ECO:0000313" key="1">
    <source>
        <dbReference type="Proteomes" id="UP000095286"/>
    </source>
</evidence>
<sequence length="476" mass="54114">MRSRKNTLQKSNKSESEDDFCSNDVSDAINEAREIITTGKASEKLGGHVLEDTTTVRIEKSGSSTDPMQVVVRRSTIVTQLTDDEEDYMSSGSESDSAPRKYSGLQKSRANSAENINQLLSHSDKVETRHTTARYHKKHGKFWQKEVENEDLADFADDEANLLVNVTEKTCDDNTGALVVKKTWEAKWTVQNYDALPEWLKDNEYLRTGHRPPLPSFVECFKSILSIHTETGNIWTHLLGCIAFFALGLWFISRPNDDVKFQEKLIFSFFFLSAILCLGLSFVFHTVSCHSVSVVRIFSKLDYVGISLLIVGSFIPWIYYGFYCRTVPKIVYIAMVVILGIFAVVVSLWDKFSESNYRPVRAVVFVTMGLSGIFPASHFILTDGYNKMVDENGFYWLMAMAALYLVGAILYATRTPERFFPGKCDYWFQSHQLFHTCVVIAAFAHYYCISEMALNRLNNACPLEKDQVKLGVHDEF</sequence>
<evidence type="ECO:0000313" key="2">
    <source>
        <dbReference type="WBParaSite" id="RSKR_0000762000.1"/>
    </source>
</evidence>
<protein>
    <submittedName>
        <fullName evidence="2">Adiponectin receptor protein</fullName>
    </submittedName>
</protein>
<proteinExistence type="predicted"/>
<name>A0AC35U554_9BILA</name>